<dbReference type="InterPro" id="IPR022742">
    <property type="entry name" value="Hydrolase_4"/>
</dbReference>
<feature type="domain" description="Serine aminopeptidase S33" evidence="2">
    <location>
        <begin position="76"/>
        <end position="211"/>
    </location>
</feature>
<dbReference type="Proteomes" id="UP000245263">
    <property type="component" value="Chromosome 1"/>
</dbReference>
<organism evidence="3 4">
    <name type="scientific">Leptospira kobayashii</name>
    <dbReference type="NCBI Taxonomy" id="1917830"/>
    <lineage>
        <taxon>Bacteria</taxon>
        <taxon>Pseudomonadati</taxon>
        <taxon>Spirochaetota</taxon>
        <taxon>Spirochaetia</taxon>
        <taxon>Leptospirales</taxon>
        <taxon>Leptospiraceae</taxon>
        <taxon>Leptospira</taxon>
    </lineage>
</organism>
<dbReference type="Gene3D" id="3.40.50.1820">
    <property type="entry name" value="alpha/beta hydrolase"/>
    <property type="match status" value="1"/>
</dbReference>
<evidence type="ECO:0000259" key="2">
    <source>
        <dbReference type="Pfam" id="PF12146"/>
    </source>
</evidence>
<dbReference type="PANTHER" id="PTHR43798">
    <property type="entry name" value="MONOACYLGLYCEROL LIPASE"/>
    <property type="match status" value="1"/>
</dbReference>
<accession>A0ABN6KJY4</accession>
<dbReference type="Pfam" id="PF12146">
    <property type="entry name" value="Hydrolase_4"/>
    <property type="match status" value="1"/>
</dbReference>
<protein>
    <submittedName>
        <fullName evidence="3">Alpha/beta hydrolase</fullName>
    </submittedName>
</protein>
<keyword evidence="1 3" id="KW-0378">Hydrolase</keyword>
<dbReference type="SUPFAM" id="SSF53474">
    <property type="entry name" value="alpha/beta-Hydrolases"/>
    <property type="match status" value="1"/>
</dbReference>
<evidence type="ECO:0000256" key="1">
    <source>
        <dbReference type="ARBA" id="ARBA00022801"/>
    </source>
</evidence>
<gene>
    <name evidence="3" type="ORF">LPTSP3_g25620</name>
</gene>
<reference evidence="3 4" key="1">
    <citation type="submission" date="2021-08" db="EMBL/GenBank/DDBJ databases">
        <title>Complete genome sequence of Leptospira kobayashii strain E30.</title>
        <authorList>
            <person name="Nakao R."/>
            <person name="Nakamura S."/>
            <person name="Masuzawa T."/>
            <person name="Koizumi N."/>
        </authorList>
    </citation>
    <scope>NUCLEOTIDE SEQUENCE [LARGE SCALE GENOMIC DNA]</scope>
    <source>
        <strain evidence="3 4">E30</strain>
    </source>
</reference>
<dbReference type="RefSeq" id="WP_109020229.1">
    <property type="nucleotide sequence ID" value="NZ_AP025028.1"/>
</dbReference>
<dbReference type="PANTHER" id="PTHR43798:SF31">
    <property type="entry name" value="AB HYDROLASE SUPERFAMILY PROTEIN YCLE"/>
    <property type="match status" value="1"/>
</dbReference>
<name>A0ABN6KJY4_9LEPT</name>
<evidence type="ECO:0000313" key="4">
    <source>
        <dbReference type="Proteomes" id="UP000245263"/>
    </source>
</evidence>
<dbReference type="EMBL" id="AP025028">
    <property type="protein sequence ID" value="BDA79632.1"/>
    <property type="molecule type" value="Genomic_DNA"/>
</dbReference>
<proteinExistence type="predicted"/>
<dbReference type="InterPro" id="IPR050266">
    <property type="entry name" value="AB_hydrolase_sf"/>
</dbReference>
<dbReference type="InterPro" id="IPR029058">
    <property type="entry name" value="AB_hydrolase_fold"/>
</dbReference>
<sequence length="342" mass="38820">MKIFGKWITAILLILTSFLTTTYFLNQPNYSFQPESANLPFDSYFQKELEVSKNEGTKEGNEERLIRFSEEKTPIAILYIHGFGASRAEGEEVMDKVADYFQANTYYVRLPGHGTNVEDHLNTPFQSYLQDAETALLESTQLGEKLVLVGTSMGGLISSYLAAKYPDKISAVILASPFYDFSDPSANLYKFTWGSTFVDLILGKIRKSAELDPKDQSYKFWYKNQYYGAIQNLMNLKRFIDKGDPLSHIEEPVLVFYYYKSEEEQDRSASVPAMISGFEKIQSGPKANPLNKIVKVEKGAHVLLSKYSETDKPLLFQEITEFITKTTGAVQTKPNNSKKPKR</sequence>
<dbReference type="GO" id="GO:0016787">
    <property type="term" value="F:hydrolase activity"/>
    <property type="evidence" value="ECO:0007669"/>
    <property type="project" value="UniProtKB-KW"/>
</dbReference>
<evidence type="ECO:0000313" key="3">
    <source>
        <dbReference type="EMBL" id="BDA79632.1"/>
    </source>
</evidence>
<keyword evidence="4" id="KW-1185">Reference proteome</keyword>